<comment type="caution">
    <text evidence="4">The sequence shown here is derived from an EMBL/GenBank/DDBJ whole genome shotgun (WGS) entry which is preliminary data.</text>
</comment>
<dbReference type="AlphaFoldDB" id="A0A413MC22"/>
<dbReference type="SMART" id="SM00728">
    <property type="entry name" value="ChW"/>
    <property type="match status" value="6"/>
</dbReference>
<proteinExistence type="predicted"/>
<evidence type="ECO:0000313" key="5">
    <source>
        <dbReference type="Proteomes" id="UP000285209"/>
    </source>
</evidence>
<dbReference type="InterPro" id="IPR006637">
    <property type="entry name" value="ChW"/>
</dbReference>
<dbReference type="InterPro" id="IPR002508">
    <property type="entry name" value="MurNAc-LAA_cat"/>
</dbReference>
<dbReference type="EMBL" id="QSDV01000008">
    <property type="protein sequence ID" value="RGZ18894.1"/>
    <property type="molecule type" value="Genomic_DNA"/>
</dbReference>
<dbReference type="InterPro" id="IPR050695">
    <property type="entry name" value="N-acetylmuramoyl_amidase_3"/>
</dbReference>
<dbReference type="Pfam" id="PF07538">
    <property type="entry name" value="ChW"/>
    <property type="match status" value="6"/>
</dbReference>
<feature type="chain" id="PRO_5019180192" description="MurNAc-LAA domain-containing protein" evidence="2">
    <location>
        <begin position="24"/>
        <end position="1082"/>
    </location>
</feature>
<protein>
    <recommendedName>
        <fullName evidence="3">MurNAc-LAA domain-containing protein</fullName>
    </recommendedName>
</protein>
<dbReference type="Pfam" id="PF09479">
    <property type="entry name" value="Flg_new"/>
    <property type="match status" value="2"/>
</dbReference>
<dbReference type="Gene3D" id="2.60.40.4270">
    <property type="entry name" value="Listeria-Bacteroides repeat domain"/>
    <property type="match status" value="2"/>
</dbReference>
<dbReference type="GO" id="GO:0030288">
    <property type="term" value="C:outer membrane-bounded periplasmic space"/>
    <property type="evidence" value="ECO:0007669"/>
    <property type="project" value="TreeGrafter"/>
</dbReference>
<organism evidence="4 5">
    <name type="scientific">Agathobacter rectalis</name>
    <dbReference type="NCBI Taxonomy" id="39491"/>
    <lineage>
        <taxon>Bacteria</taxon>
        <taxon>Bacillati</taxon>
        <taxon>Bacillota</taxon>
        <taxon>Clostridia</taxon>
        <taxon>Lachnospirales</taxon>
        <taxon>Lachnospiraceae</taxon>
        <taxon>Agathobacter</taxon>
    </lineage>
</organism>
<dbReference type="PANTHER" id="PTHR30404:SF7">
    <property type="entry name" value="CELL WALL AMIDASE LYTH-RELATED"/>
    <property type="match status" value="1"/>
</dbReference>
<name>A0A413MC22_9FIRM</name>
<dbReference type="CDD" id="cd02696">
    <property type="entry name" value="MurNAc-LAA"/>
    <property type="match status" value="1"/>
</dbReference>
<evidence type="ECO:0000259" key="3">
    <source>
        <dbReference type="SMART" id="SM00646"/>
    </source>
</evidence>
<dbReference type="SUPFAM" id="SSF53187">
    <property type="entry name" value="Zn-dependent exopeptidases"/>
    <property type="match status" value="1"/>
</dbReference>
<feature type="domain" description="MurNAc-LAA" evidence="3">
    <location>
        <begin position="277"/>
        <end position="411"/>
    </location>
</feature>
<sequence>MKKVVALLLTISMLISANTFVFADSAETGNSMESYQQQDNSENQMVTYLSVADPSVKKGDAVRIIVGLADGIDQSNARLTVENTDLNQSFEISGEMTEDGNLIFESSDLVSGCYTVKSLETDGYSVDFEAIGINAQFGIDTVVMDLNADAYAEDSDNNNLDNENTAGEMYDAVVINPDGTSTQAGGNTISEAIEAASADVGQDNLFRARSVVNVVLDPGHGGNDGGTQASYGGKTYLEKILNLKIAQYCKEELSKYKRVNVYMTRNDDHYVALEDRVNYAKSVGASVFVSIHNNSTTSSRVHGATVYYPNSSLNANIGAQGGALANEILKQLVALGLANDGTRIRNSESGDTYADGSICDYYSVIRNSKKAGFPGIIIEHAYISNQSDATNYLGSDAALKKLGIADAQGIVNYFGLKQEDYHLIFDATYYLNNNPDVKNSWGNSAEAALKHFLQRGMAEGRRGNAIFDVHFYKDNYADLQKAFGNNWSAYYQHYMNIGIHEGRQASENFDVISYKTRYRDLQSAFGDDYESYVDHYISYGAKENRNVSPLRYKVDFVDNGQIVESQNVLCMRGAKAPEITKTGYVLSWDKEYNKIASDITVNAVWAPVTVKLNYDAAGGNLANTSKNITYGGTYGDLESPKRDGYTFTGWYTAANGGTQITKDTKVEVTSDQTIYAHWTANSYAVTFNADGGTVTANKKTVTFGNAYGELPTPTRSGYTFAGWWTAVDSGEQISFNSAVKTASDHVLYAHWVLNSVSVSYQTHVANIGWQNGVSNGAMAGTVGRGLQLEAIKINVKSDADIGVIYTTHVKNDGWHGNSFNGEQSGTTGQNKHVEALMLKLTGKDADKYDIYYRVHAQNYGWLAWAKNGEAAGTSGYAYRLEAIQIVVTAKGDAAPTTVYGGYTSNNTKAYISKSSAVPAINTNASVKYQSHVRNVGWQSAVENGSLSGTTGRNLGLEAIKIDLDGQPCSGGIKYQTHVQNIGWQNAVTDGALAGTTGRALNVEAINMSLTGKMANQYDIYYRVHAQNYGWLGWAKNGQNAGTSGQNLHLEALQIVLVKKGQSAPGNNYGGIISKNTMAYIAR</sequence>
<dbReference type="InterPro" id="IPR042229">
    <property type="entry name" value="Listeria/Bacterioides_rpt_sf"/>
</dbReference>
<comment type="subcellular location">
    <subcellularLocation>
        <location evidence="1">Cell envelope</location>
    </subcellularLocation>
</comment>
<evidence type="ECO:0000313" key="4">
    <source>
        <dbReference type="EMBL" id="RGZ18894.1"/>
    </source>
</evidence>
<dbReference type="PANTHER" id="PTHR30404">
    <property type="entry name" value="N-ACETYLMURAMOYL-L-ALANINE AMIDASE"/>
    <property type="match status" value="1"/>
</dbReference>
<dbReference type="Proteomes" id="UP000285209">
    <property type="component" value="Unassembled WGS sequence"/>
</dbReference>
<reference evidence="4 5" key="1">
    <citation type="submission" date="2018-08" db="EMBL/GenBank/DDBJ databases">
        <title>A genome reference for cultivated species of the human gut microbiota.</title>
        <authorList>
            <person name="Zou Y."/>
            <person name="Xue W."/>
            <person name="Luo G."/>
        </authorList>
    </citation>
    <scope>NUCLEOTIDE SEQUENCE [LARGE SCALE GENOMIC DNA]</scope>
    <source>
        <strain evidence="4 5">AM54-25XD</strain>
    </source>
</reference>
<dbReference type="SMART" id="SM00646">
    <property type="entry name" value="Ami_3"/>
    <property type="match status" value="1"/>
</dbReference>
<dbReference type="GO" id="GO:0008745">
    <property type="term" value="F:N-acetylmuramoyl-L-alanine amidase activity"/>
    <property type="evidence" value="ECO:0007669"/>
    <property type="project" value="InterPro"/>
</dbReference>
<keyword evidence="2" id="KW-0732">Signal</keyword>
<dbReference type="Gene3D" id="3.40.630.40">
    <property type="entry name" value="Zn-dependent exopeptidases"/>
    <property type="match status" value="1"/>
</dbReference>
<evidence type="ECO:0000256" key="1">
    <source>
        <dbReference type="ARBA" id="ARBA00004196"/>
    </source>
</evidence>
<gene>
    <name evidence="4" type="ORF">DXA03_06915</name>
</gene>
<feature type="signal peptide" evidence="2">
    <location>
        <begin position="1"/>
        <end position="23"/>
    </location>
</feature>
<dbReference type="NCBIfam" id="TIGR02543">
    <property type="entry name" value="List_Bact_rpt"/>
    <property type="match status" value="2"/>
</dbReference>
<dbReference type="InterPro" id="IPR013378">
    <property type="entry name" value="InlB-like_B-rpt"/>
</dbReference>
<dbReference type="Pfam" id="PF01520">
    <property type="entry name" value="Amidase_3"/>
    <property type="match status" value="1"/>
</dbReference>
<accession>A0A413MC22</accession>
<evidence type="ECO:0000256" key="2">
    <source>
        <dbReference type="SAM" id="SignalP"/>
    </source>
</evidence>
<dbReference type="GO" id="GO:0009253">
    <property type="term" value="P:peptidoglycan catabolic process"/>
    <property type="evidence" value="ECO:0007669"/>
    <property type="project" value="InterPro"/>
</dbReference>